<name>A0A4V6DHT3_9PEZI</name>
<evidence type="ECO:0000259" key="3">
    <source>
        <dbReference type="PROSITE" id="PS51782"/>
    </source>
</evidence>
<organism evidence="4 5">
    <name type="scientific">Colletotrichum tanaceti</name>
    <dbReference type="NCBI Taxonomy" id="1306861"/>
    <lineage>
        <taxon>Eukaryota</taxon>
        <taxon>Fungi</taxon>
        <taxon>Dikarya</taxon>
        <taxon>Ascomycota</taxon>
        <taxon>Pezizomycotina</taxon>
        <taxon>Sordariomycetes</taxon>
        <taxon>Hypocreomycetidae</taxon>
        <taxon>Glomerellales</taxon>
        <taxon>Glomerellaceae</taxon>
        <taxon>Colletotrichum</taxon>
        <taxon>Colletotrichum destructivum species complex</taxon>
    </lineage>
</organism>
<evidence type="ECO:0000256" key="1">
    <source>
        <dbReference type="SAM" id="MobiDB-lite"/>
    </source>
</evidence>
<gene>
    <name evidence="4" type="ORF">CTA1_9829</name>
</gene>
<comment type="caution">
    <text evidence="4">The sequence shown here is derived from an EMBL/GenBank/DDBJ whole genome shotgun (WGS) entry which is preliminary data.</text>
</comment>
<dbReference type="SMART" id="SM00257">
    <property type="entry name" value="LysM"/>
    <property type="match status" value="1"/>
</dbReference>
<dbReference type="PROSITE" id="PS51782">
    <property type="entry name" value="LYSM"/>
    <property type="match status" value="1"/>
</dbReference>
<sequence>MLEPVPIQCSSSFLFIFDITCRKGDIQRFSTLLQISDIFIERPAYTYKSNLLPLATMSRFSHLDTDEERLPHGMQRVGYDADTQVYTYQDTDGSYWEGAPGQQYGKLTQISGASSGLVEEAEHDPFIPHSGSGGSSRQQQNWTEKRPWRQEMRPLLNFFVIIGLFLLVLTWWLYRTSGGNEAAPECGQQAVPYKIERGNTCWAIATGQKISIEDLIKANEGLNCDELQIGSLICVPTVGDAA</sequence>
<dbReference type="OrthoDB" id="2107166at2759"/>
<dbReference type="AlphaFoldDB" id="A0A4V6DHT3"/>
<reference evidence="4 5" key="1">
    <citation type="journal article" date="2019" name="PLoS ONE">
        <title>Comparative genome analysis indicates high evolutionary potential of pathogenicity genes in Colletotrichum tanaceti.</title>
        <authorList>
            <person name="Lelwala R.V."/>
            <person name="Korhonen P.K."/>
            <person name="Young N.D."/>
            <person name="Scott J.B."/>
            <person name="Ades P.A."/>
            <person name="Gasser R.B."/>
            <person name="Taylor P.W.J."/>
        </authorList>
    </citation>
    <scope>NUCLEOTIDE SEQUENCE [LARGE SCALE GENOMIC DNA]</scope>
    <source>
        <strain evidence="4">BRIP57314</strain>
    </source>
</reference>
<dbReference type="InterPro" id="IPR036779">
    <property type="entry name" value="LysM_dom_sf"/>
</dbReference>
<dbReference type="CDD" id="cd00118">
    <property type="entry name" value="LysM"/>
    <property type="match status" value="1"/>
</dbReference>
<evidence type="ECO:0000313" key="4">
    <source>
        <dbReference type="EMBL" id="TKW57826.1"/>
    </source>
</evidence>
<dbReference type="EMBL" id="PJEX01000034">
    <property type="protein sequence ID" value="TKW57826.1"/>
    <property type="molecule type" value="Genomic_DNA"/>
</dbReference>
<dbReference type="Gene3D" id="3.10.350.10">
    <property type="entry name" value="LysM domain"/>
    <property type="match status" value="1"/>
</dbReference>
<feature type="domain" description="LysM" evidence="3">
    <location>
        <begin position="191"/>
        <end position="235"/>
    </location>
</feature>
<feature type="transmembrane region" description="Helical" evidence="2">
    <location>
        <begin position="155"/>
        <end position="174"/>
    </location>
</feature>
<dbReference type="SUPFAM" id="SSF54106">
    <property type="entry name" value="LysM domain"/>
    <property type="match status" value="1"/>
</dbReference>
<evidence type="ECO:0000256" key="2">
    <source>
        <dbReference type="SAM" id="Phobius"/>
    </source>
</evidence>
<keyword evidence="2" id="KW-1133">Transmembrane helix</keyword>
<dbReference type="STRING" id="1306861.A0A4V6DHT3"/>
<proteinExistence type="predicted"/>
<dbReference type="Pfam" id="PF01476">
    <property type="entry name" value="LysM"/>
    <property type="match status" value="1"/>
</dbReference>
<keyword evidence="5" id="KW-1185">Reference proteome</keyword>
<accession>A0A4V6DHT3</accession>
<feature type="region of interest" description="Disordered" evidence="1">
    <location>
        <begin position="125"/>
        <end position="144"/>
    </location>
</feature>
<evidence type="ECO:0000313" key="5">
    <source>
        <dbReference type="Proteomes" id="UP000310108"/>
    </source>
</evidence>
<keyword evidence="2" id="KW-0472">Membrane</keyword>
<dbReference type="InterPro" id="IPR018392">
    <property type="entry name" value="LysM"/>
</dbReference>
<dbReference type="Proteomes" id="UP000310108">
    <property type="component" value="Unassembled WGS sequence"/>
</dbReference>
<keyword evidence="2" id="KW-0812">Transmembrane</keyword>
<protein>
    <recommendedName>
        <fullName evidence="3">LysM domain-containing protein</fullName>
    </recommendedName>
</protein>